<comment type="caution">
    <text evidence="1">The sequence shown here is derived from an EMBL/GenBank/DDBJ whole genome shotgun (WGS) entry which is preliminary data.</text>
</comment>
<evidence type="ECO:0000313" key="2">
    <source>
        <dbReference type="Proteomes" id="UP001140560"/>
    </source>
</evidence>
<gene>
    <name evidence="1" type="ORF">N0V83_008010</name>
</gene>
<dbReference type="Proteomes" id="UP001140560">
    <property type="component" value="Unassembled WGS sequence"/>
</dbReference>
<protein>
    <submittedName>
        <fullName evidence="1">Uncharacterized protein</fullName>
    </submittedName>
</protein>
<accession>A0A9W9CJ58</accession>
<sequence length="131" mass="14165">MSAPGHQNPPPAAASKEAVDPNSTIIAVSCLREDIAVEKRQELIDLIKAASYTIKDVSGITKVCGKFRFSFILPPGMGNPIAGSADENTTMRTITIDELKASHEVYVKINGRIEELEAACDAYEKFKQRGG</sequence>
<dbReference type="EMBL" id="JAPEUY010000014">
    <property type="protein sequence ID" value="KAJ4366374.1"/>
    <property type="molecule type" value="Genomic_DNA"/>
</dbReference>
<organism evidence="1 2">
    <name type="scientific">Neocucurbitaria cava</name>
    <dbReference type="NCBI Taxonomy" id="798079"/>
    <lineage>
        <taxon>Eukaryota</taxon>
        <taxon>Fungi</taxon>
        <taxon>Dikarya</taxon>
        <taxon>Ascomycota</taxon>
        <taxon>Pezizomycotina</taxon>
        <taxon>Dothideomycetes</taxon>
        <taxon>Pleosporomycetidae</taxon>
        <taxon>Pleosporales</taxon>
        <taxon>Pleosporineae</taxon>
        <taxon>Cucurbitariaceae</taxon>
        <taxon>Neocucurbitaria</taxon>
    </lineage>
</organism>
<reference evidence="1" key="1">
    <citation type="submission" date="2022-10" db="EMBL/GenBank/DDBJ databases">
        <title>Tapping the CABI collections for fungal endophytes: first genome assemblies for Collariella, Neodidymelliopsis, Ascochyta clinopodiicola, Didymella pomorum, Didymosphaeria variabile, Neocosmospora piperis and Neocucurbitaria cava.</title>
        <authorList>
            <person name="Hill R."/>
        </authorList>
    </citation>
    <scope>NUCLEOTIDE SEQUENCE</scope>
    <source>
        <strain evidence="1">IMI 356814</strain>
    </source>
</reference>
<name>A0A9W9CJ58_9PLEO</name>
<dbReference type="AlphaFoldDB" id="A0A9W9CJ58"/>
<evidence type="ECO:0000313" key="1">
    <source>
        <dbReference type="EMBL" id="KAJ4366374.1"/>
    </source>
</evidence>
<proteinExistence type="predicted"/>
<keyword evidence="2" id="KW-1185">Reference proteome</keyword>